<comment type="subcellular location">
    <subcellularLocation>
        <location evidence="1">Cell membrane</location>
        <topology evidence="1">Multi-pass membrane protein</topology>
    </subcellularLocation>
</comment>
<dbReference type="GO" id="GO:0051209">
    <property type="term" value="P:release of sequestered calcium ion into cytosol"/>
    <property type="evidence" value="ECO:0007669"/>
    <property type="project" value="TreeGrafter"/>
</dbReference>
<evidence type="ECO:0000256" key="13">
    <source>
        <dbReference type="ARBA" id="ARBA00032262"/>
    </source>
</evidence>
<dbReference type="GO" id="GO:0007268">
    <property type="term" value="P:chemical synaptic transmission"/>
    <property type="evidence" value="ECO:0007669"/>
    <property type="project" value="TreeGrafter"/>
</dbReference>
<evidence type="ECO:0000313" key="21">
    <source>
        <dbReference type="RefSeq" id="XP_007533325.1"/>
    </source>
</evidence>
<feature type="transmembrane region" description="Helical" evidence="17">
    <location>
        <begin position="128"/>
        <end position="150"/>
    </location>
</feature>
<evidence type="ECO:0000256" key="1">
    <source>
        <dbReference type="ARBA" id="ARBA00004651"/>
    </source>
</evidence>
<evidence type="ECO:0000256" key="10">
    <source>
        <dbReference type="ARBA" id="ARBA00023157"/>
    </source>
</evidence>
<keyword evidence="6 18" id="KW-0732">Signal</keyword>
<keyword evidence="4" id="KW-0085">Behavior</keyword>
<comment type="subunit">
    <text evidence="14">Interacts with MPDZ. Interacts with ARRB2. Interacts with MPP3; this interaction stabilizes the receptor at the plasma membrane and prevents the desensitization of the HTR2C receptor-mediated calcium response.</text>
</comment>
<dbReference type="PANTHER" id="PTHR24247:SF32">
    <property type="entry name" value="5-HYDROXYTRYPTAMINE RECEPTOR 2C"/>
    <property type="match status" value="1"/>
</dbReference>
<evidence type="ECO:0000256" key="8">
    <source>
        <dbReference type="ARBA" id="ARBA00023040"/>
    </source>
</evidence>
<evidence type="ECO:0000256" key="17">
    <source>
        <dbReference type="SAM" id="Phobius"/>
    </source>
</evidence>
<keyword evidence="7 17" id="KW-1133">Transmembrane helix</keyword>
<evidence type="ECO:0000259" key="19">
    <source>
        <dbReference type="PROSITE" id="PS50262"/>
    </source>
</evidence>
<evidence type="ECO:0000256" key="9">
    <source>
        <dbReference type="ARBA" id="ARBA00023136"/>
    </source>
</evidence>
<dbReference type="PANTHER" id="PTHR24247">
    <property type="entry name" value="5-HYDROXYTRYPTAMINE RECEPTOR"/>
    <property type="match status" value="1"/>
</dbReference>
<keyword evidence="8 15" id="KW-0297">G-protein coupled receptor</keyword>
<feature type="transmembrane region" description="Helical" evidence="17">
    <location>
        <begin position="312"/>
        <end position="332"/>
    </location>
</feature>
<dbReference type="PROSITE" id="PS00237">
    <property type="entry name" value="G_PROTEIN_RECEP_F1_1"/>
    <property type="match status" value="1"/>
</dbReference>
<dbReference type="InterPro" id="IPR002231">
    <property type="entry name" value="5HT_rcpt"/>
</dbReference>
<reference evidence="21" key="1">
    <citation type="submission" date="2025-08" db="UniProtKB">
        <authorList>
            <consortium name="RefSeq"/>
        </authorList>
    </citation>
    <scope>IDENTIFICATION</scope>
</reference>
<dbReference type="GO" id="GO:0030594">
    <property type="term" value="F:neurotransmitter receptor activity"/>
    <property type="evidence" value="ECO:0007669"/>
    <property type="project" value="TreeGrafter"/>
</dbReference>
<proteinExistence type="inferred from homology"/>
<dbReference type="AlphaFoldDB" id="A0A1S3ADC2"/>
<evidence type="ECO:0000256" key="11">
    <source>
        <dbReference type="ARBA" id="ARBA00023170"/>
    </source>
</evidence>
<feature type="transmembrane region" description="Helical" evidence="17">
    <location>
        <begin position="56"/>
        <end position="78"/>
    </location>
</feature>
<evidence type="ECO:0000256" key="18">
    <source>
        <dbReference type="SAM" id="SignalP"/>
    </source>
</evidence>
<dbReference type="InParanoid" id="A0A1S3ADC2"/>
<sequence length="458" mass="52255">MVNLMQPVQSLFVHLIGLLVWQCEIAVNPVASIVTDIFNTSDDGRFRFPDGVQNWPALSIVIIIILTICGNILVIMAVSFEKKLHNATNYFLMSLAIADMLVGLLVMPISLIVILYDYIWPFPRHLCPVWISLDVLFSTASIMHLCAISLDRYVAIRNPIEHSRFNSRTKAIMKIAIVWAISLGVAIPIPVLGMKDENKVFINGTVCGLNEPNFVLIGSFVAFFIPLTIMVFTYFLTIYTLHRQAMVLLRSHTENLSKMGWNFLKCFWRNTTEEDDSANPNQDVNPRRRKKKEKRPRGTMQAINNERKASKVLGIVFFAFLIMWCPFFITNILSVLCEKSCNQKLMGKLLNVFVWIGYVCSGINPLVYTLFNKIYRRAFSNYLRCNYKQEKKVPVRQIPRVAATALSGRELNVNIYRHTNEPMIKKANDNEPGIEMQVENLELPVNPANVVSERISSV</sequence>
<evidence type="ECO:0000256" key="4">
    <source>
        <dbReference type="ARBA" id="ARBA00022610"/>
    </source>
</evidence>
<dbReference type="Gene3D" id="1.20.1070.10">
    <property type="entry name" value="Rhodopsin 7-helix transmembrane proteins"/>
    <property type="match status" value="1"/>
</dbReference>
<keyword evidence="10" id="KW-1015">Disulfide bond</keyword>
<dbReference type="eggNOG" id="KOG3656">
    <property type="taxonomic scope" value="Eukaryota"/>
</dbReference>
<dbReference type="PRINTS" id="PR00517">
    <property type="entry name" value="5HT2CRECEPTR"/>
</dbReference>
<accession>A0A1S3ADC2</accession>
<feature type="region of interest" description="Disordered" evidence="16">
    <location>
        <begin position="273"/>
        <end position="301"/>
    </location>
</feature>
<keyword evidence="11 15" id="KW-0675">Receptor</keyword>
<dbReference type="SUPFAM" id="SSF81321">
    <property type="entry name" value="Family A G protein-coupled receptor-like"/>
    <property type="match status" value="1"/>
</dbReference>
<keyword evidence="12 15" id="KW-0807">Transducer</keyword>
<keyword evidence="20" id="KW-1185">Reference proteome</keyword>
<dbReference type="GO" id="GO:0004993">
    <property type="term" value="F:G protein-coupled serotonin receptor activity"/>
    <property type="evidence" value="ECO:0007669"/>
    <property type="project" value="InterPro"/>
</dbReference>
<evidence type="ECO:0000313" key="20">
    <source>
        <dbReference type="Proteomes" id="UP001652624"/>
    </source>
</evidence>
<dbReference type="Proteomes" id="UP001652624">
    <property type="component" value="Chromosome X"/>
</dbReference>
<dbReference type="SMART" id="SM01381">
    <property type="entry name" value="7TM_GPCR_Srsx"/>
    <property type="match status" value="1"/>
</dbReference>
<feature type="transmembrane region" description="Helical" evidence="17">
    <location>
        <begin position="352"/>
        <end position="371"/>
    </location>
</feature>
<dbReference type="GeneID" id="103122654"/>
<dbReference type="PRINTS" id="PR00237">
    <property type="entry name" value="GPCRRHODOPSN"/>
</dbReference>
<evidence type="ECO:0000256" key="15">
    <source>
        <dbReference type="RuleBase" id="RU000688"/>
    </source>
</evidence>
<dbReference type="PROSITE" id="PS50262">
    <property type="entry name" value="G_PROTEIN_RECEP_F1_2"/>
    <property type="match status" value="1"/>
</dbReference>
<feature type="transmembrane region" description="Helical" evidence="17">
    <location>
        <begin position="90"/>
        <end position="116"/>
    </location>
</feature>
<feature type="transmembrane region" description="Helical" evidence="17">
    <location>
        <begin position="171"/>
        <end position="194"/>
    </location>
</feature>
<dbReference type="GO" id="GO:0005886">
    <property type="term" value="C:plasma membrane"/>
    <property type="evidence" value="ECO:0007669"/>
    <property type="project" value="UniProtKB-SubCell"/>
</dbReference>
<dbReference type="GO" id="GO:0045202">
    <property type="term" value="C:synapse"/>
    <property type="evidence" value="ECO:0007669"/>
    <property type="project" value="GOC"/>
</dbReference>
<evidence type="ECO:0000256" key="16">
    <source>
        <dbReference type="SAM" id="MobiDB-lite"/>
    </source>
</evidence>
<dbReference type="GO" id="GO:0007187">
    <property type="term" value="P:G protein-coupled receptor signaling pathway, coupled to cyclic nucleotide second messenger"/>
    <property type="evidence" value="ECO:0007669"/>
    <property type="project" value="TreeGrafter"/>
</dbReference>
<dbReference type="GO" id="GO:0007208">
    <property type="term" value="P:phospholipase C-activating serotonin receptor signaling pathway"/>
    <property type="evidence" value="ECO:0007669"/>
    <property type="project" value="TreeGrafter"/>
</dbReference>
<protein>
    <recommendedName>
        <fullName evidence="2">5-hydroxytryptamine receptor 2C</fullName>
    </recommendedName>
    <alternativeName>
        <fullName evidence="13">Serotonin receptor 2C</fullName>
    </alternativeName>
</protein>
<evidence type="ECO:0000256" key="5">
    <source>
        <dbReference type="ARBA" id="ARBA00022692"/>
    </source>
</evidence>
<comment type="similarity">
    <text evidence="15">Belongs to the G-protein coupled receptor 1 family.</text>
</comment>
<feature type="signal peptide" evidence="18">
    <location>
        <begin position="1"/>
        <end position="25"/>
    </location>
</feature>
<dbReference type="FunCoup" id="A0A1S3ADC2">
    <property type="interactions" value="91"/>
</dbReference>
<dbReference type="GO" id="GO:0030425">
    <property type="term" value="C:dendrite"/>
    <property type="evidence" value="ECO:0007669"/>
    <property type="project" value="TreeGrafter"/>
</dbReference>
<dbReference type="Pfam" id="PF00001">
    <property type="entry name" value="7tm_1"/>
    <property type="match status" value="1"/>
</dbReference>
<dbReference type="GO" id="GO:0007626">
    <property type="term" value="P:locomotory behavior"/>
    <property type="evidence" value="ECO:0007669"/>
    <property type="project" value="InterPro"/>
</dbReference>
<feature type="domain" description="G-protein coupled receptors family 1 profile" evidence="19">
    <location>
        <begin position="70"/>
        <end position="368"/>
    </location>
</feature>
<organism evidence="20 21">
    <name type="scientific">Erinaceus europaeus</name>
    <name type="common">Western European hedgehog</name>
    <dbReference type="NCBI Taxonomy" id="9365"/>
    <lineage>
        <taxon>Eukaryota</taxon>
        <taxon>Metazoa</taxon>
        <taxon>Chordata</taxon>
        <taxon>Craniata</taxon>
        <taxon>Vertebrata</taxon>
        <taxon>Euteleostomi</taxon>
        <taxon>Mammalia</taxon>
        <taxon>Eutheria</taxon>
        <taxon>Laurasiatheria</taxon>
        <taxon>Eulipotyphla</taxon>
        <taxon>Erinaceidae</taxon>
        <taxon>Erinaceinae</taxon>
        <taxon>Erinaceus</taxon>
    </lineage>
</organism>
<dbReference type="RefSeq" id="XP_007533325.1">
    <property type="nucleotide sequence ID" value="XM_007533263.3"/>
</dbReference>
<dbReference type="OrthoDB" id="420518at2759"/>
<keyword evidence="3" id="KW-1003">Cell membrane</keyword>
<evidence type="ECO:0000256" key="12">
    <source>
        <dbReference type="ARBA" id="ARBA00023224"/>
    </source>
</evidence>
<evidence type="ECO:0000256" key="2">
    <source>
        <dbReference type="ARBA" id="ARBA00017583"/>
    </source>
</evidence>
<dbReference type="CTD" id="3358"/>
<evidence type="ECO:0000256" key="6">
    <source>
        <dbReference type="ARBA" id="ARBA00022729"/>
    </source>
</evidence>
<keyword evidence="5 15" id="KW-0812">Transmembrane</keyword>
<name>A0A1S3ADC2_ERIEU</name>
<evidence type="ECO:0000256" key="7">
    <source>
        <dbReference type="ARBA" id="ARBA00022989"/>
    </source>
</evidence>
<dbReference type="InterPro" id="IPR000377">
    <property type="entry name" value="5HT2C_rcpt"/>
</dbReference>
<feature type="compositionally biased region" description="Basic residues" evidence="16">
    <location>
        <begin position="287"/>
        <end position="297"/>
    </location>
</feature>
<feature type="transmembrane region" description="Helical" evidence="17">
    <location>
        <begin position="214"/>
        <end position="241"/>
    </location>
</feature>
<dbReference type="GO" id="GO:0007631">
    <property type="term" value="P:feeding behavior"/>
    <property type="evidence" value="ECO:0007669"/>
    <property type="project" value="InterPro"/>
</dbReference>
<dbReference type="GO" id="GO:0007210">
    <property type="term" value="P:serotonin receptor signaling pathway"/>
    <property type="evidence" value="ECO:0007669"/>
    <property type="project" value="TreeGrafter"/>
</dbReference>
<dbReference type="InterPro" id="IPR000276">
    <property type="entry name" value="GPCR_Rhodpsn"/>
</dbReference>
<dbReference type="InterPro" id="IPR017452">
    <property type="entry name" value="GPCR_Rhodpsn_7TM"/>
</dbReference>
<dbReference type="PRINTS" id="PR01101">
    <property type="entry name" value="5HTRECEPTOR"/>
</dbReference>
<feature type="chain" id="PRO_5010160833" description="5-hydroxytryptamine receptor 2C" evidence="18">
    <location>
        <begin position="26"/>
        <end position="458"/>
    </location>
</feature>
<gene>
    <name evidence="21" type="primary">HTR2C</name>
</gene>
<evidence type="ECO:0000256" key="14">
    <source>
        <dbReference type="ARBA" id="ARBA00046825"/>
    </source>
</evidence>
<keyword evidence="9 17" id="KW-0472">Membrane</keyword>
<evidence type="ECO:0000256" key="3">
    <source>
        <dbReference type="ARBA" id="ARBA00022475"/>
    </source>
</evidence>